<accession>A0AAE9DE58</accession>
<dbReference type="Proteomes" id="UP000827892">
    <property type="component" value="Chromosome III"/>
</dbReference>
<organism evidence="1 2">
    <name type="scientific">Caenorhabditis briggsae</name>
    <dbReference type="NCBI Taxonomy" id="6238"/>
    <lineage>
        <taxon>Eukaryota</taxon>
        <taxon>Metazoa</taxon>
        <taxon>Ecdysozoa</taxon>
        <taxon>Nematoda</taxon>
        <taxon>Chromadorea</taxon>
        <taxon>Rhabditida</taxon>
        <taxon>Rhabditina</taxon>
        <taxon>Rhabditomorpha</taxon>
        <taxon>Rhabditoidea</taxon>
        <taxon>Rhabditidae</taxon>
        <taxon>Peloderinae</taxon>
        <taxon>Caenorhabditis</taxon>
    </lineage>
</organism>
<proteinExistence type="predicted"/>
<name>A0AAE9DE58_CAEBR</name>
<evidence type="ECO:0000313" key="1">
    <source>
        <dbReference type="EMBL" id="ULU02402.1"/>
    </source>
</evidence>
<reference evidence="1 2" key="1">
    <citation type="submission" date="2022-05" db="EMBL/GenBank/DDBJ databases">
        <title>Chromosome-level reference genomes for two strains of Caenorhabditis briggsae: an improved platform for comparative genomics.</title>
        <authorList>
            <person name="Stevens L."/>
            <person name="Andersen E.C."/>
        </authorList>
    </citation>
    <scope>NUCLEOTIDE SEQUENCE [LARGE SCALE GENOMIC DNA]</scope>
    <source>
        <strain evidence="1">QX1410_ONT</strain>
        <tissue evidence="1">Whole-organism</tissue>
    </source>
</reference>
<evidence type="ECO:0000313" key="2">
    <source>
        <dbReference type="Proteomes" id="UP000827892"/>
    </source>
</evidence>
<dbReference type="AlphaFoldDB" id="A0AAE9DE58"/>
<dbReference type="EMBL" id="CP090893">
    <property type="protein sequence ID" value="ULU02402.1"/>
    <property type="molecule type" value="Genomic_DNA"/>
</dbReference>
<gene>
    <name evidence="1" type="ORF">L3Y34_002172</name>
</gene>
<sequence>MLDDQMKLPKDAHTLALTMRLLNKYAEALNQQNDEIKRCQQNLLKGESTVNDLHEQVSEVAKLCGASICQEEISEIAARQNAMNSVVESLKRKIWQLETPDEAMEEDEREEWDEEQLKILEESRVIDRSARKTCCL</sequence>
<protein>
    <submittedName>
        <fullName evidence="1">Uncharacterized protein</fullName>
    </submittedName>
</protein>